<dbReference type="GeneID" id="85353905"/>
<sequence>MTDQSKEYQMNDSESVSRKKRYKLKEKLNALEYTESEVEIRYTESRNKGKSKKLVPSDNSSGSESVPPVKRNKGKARKNTAKRKYILLYICIVSEEDNSLDGFIVDDKVTESSSSFEDSDEINEDESDANSDGYVTVQSEVSFNGIMGHAIFKRNLGFVQHYPFVNPGRADWRKYKRGHLVKQVGFDVIGGKFELSSGFIGGVLNLGRTFATRLINFNRCMDVPSHVIYTTRKNSYNGNSPQKRLPIYDVTKEDGFLLDAYHLDRLTSYPLYKGGRRDLPSGCVAAVGYTASTFKGGTGGTEDVVLLNVLFVIFLAKGITEEEQQEE</sequence>
<feature type="region of interest" description="Disordered" evidence="1">
    <location>
        <begin position="36"/>
        <end position="77"/>
    </location>
</feature>
<proteinExistence type="predicted"/>
<evidence type="ECO:0000313" key="2">
    <source>
        <dbReference type="EMBL" id="KAK0439738.1"/>
    </source>
</evidence>
<organism evidence="2 3">
    <name type="scientific">Armillaria tabescens</name>
    <name type="common">Ringless honey mushroom</name>
    <name type="synonym">Agaricus tabescens</name>
    <dbReference type="NCBI Taxonomy" id="1929756"/>
    <lineage>
        <taxon>Eukaryota</taxon>
        <taxon>Fungi</taxon>
        <taxon>Dikarya</taxon>
        <taxon>Basidiomycota</taxon>
        <taxon>Agaricomycotina</taxon>
        <taxon>Agaricomycetes</taxon>
        <taxon>Agaricomycetidae</taxon>
        <taxon>Agaricales</taxon>
        <taxon>Marasmiineae</taxon>
        <taxon>Physalacriaceae</taxon>
        <taxon>Desarmillaria</taxon>
    </lineage>
</organism>
<reference evidence="2" key="1">
    <citation type="submission" date="2023-06" db="EMBL/GenBank/DDBJ databases">
        <authorList>
            <consortium name="Lawrence Berkeley National Laboratory"/>
            <person name="Ahrendt S."/>
            <person name="Sahu N."/>
            <person name="Indic B."/>
            <person name="Wong-Bajracharya J."/>
            <person name="Merenyi Z."/>
            <person name="Ke H.-M."/>
            <person name="Monk M."/>
            <person name="Kocsube S."/>
            <person name="Drula E."/>
            <person name="Lipzen A."/>
            <person name="Balint B."/>
            <person name="Henrissat B."/>
            <person name="Andreopoulos B."/>
            <person name="Martin F.M."/>
            <person name="Harder C.B."/>
            <person name="Rigling D."/>
            <person name="Ford K.L."/>
            <person name="Foster G.D."/>
            <person name="Pangilinan J."/>
            <person name="Papanicolaou A."/>
            <person name="Barry K."/>
            <person name="LaButti K."/>
            <person name="Viragh M."/>
            <person name="Koriabine M."/>
            <person name="Yan M."/>
            <person name="Riley R."/>
            <person name="Champramary S."/>
            <person name="Plett K.L."/>
            <person name="Tsai I.J."/>
            <person name="Slot J."/>
            <person name="Sipos G."/>
            <person name="Plett J."/>
            <person name="Nagy L.G."/>
            <person name="Grigoriev I.V."/>
        </authorList>
    </citation>
    <scope>NUCLEOTIDE SEQUENCE</scope>
    <source>
        <strain evidence="2">CCBAS 213</strain>
    </source>
</reference>
<dbReference type="EMBL" id="JAUEPS010000082">
    <property type="protein sequence ID" value="KAK0439738.1"/>
    <property type="molecule type" value="Genomic_DNA"/>
</dbReference>
<evidence type="ECO:0000313" key="3">
    <source>
        <dbReference type="Proteomes" id="UP001175211"/>
    </source>
</evidence>
<dbReference type="Proteomes" id="UP001175211">
    <property type="component" value="Unassembled WGS sequence"/>
</dbReference>
<dbReference type="RefSeq" id="XP_060323380.1">
    <property type="nucleotide sequence ID" value="XM_060470357.1"/>
</dbReference>
<protein>
    <submittedName>
        <fullName evidence="2">Uncharacterized protein</fullName>
    </submittedName>
</protein>
<comment type="caution">
    <text evidence="2">The sequence shown here is derived from an EMBL/GenBank/DDBJ whole genome shotgun (WGS) entry which is preliminary data.</text>
</comment>
<feature type="compositionally biased region" description="Basic and acidic residues" evidence="1">
    <location>
        <begin position="38"/>
        <end position="47"/>
    </location>
</feature>
<keyword evidence="3" id="KW-1185">Reference proteome</keyword>
<evidence type="ECO:0000256" key="1">
    <source>
        <dbReference type="SAM" id="MobiDB-lite"/>
    </source>
</evidence>
<dbReference type="AlphaFoldDB" id="A0AA39JFS2"/>
<gene>
    <name evidence="2" type="ORF">EV420DRAFT_1486188</name>
</gene>
<accession>A0AA39JFS2</accession>
<name>A0AA39JFS2_ARMTA</name>